<dbReference type="Gene3D" id="1.20.120.530">
    <property type="entry name" value="GntR ligand-binding domain-like"/>
    <property type="match status" value="1"/>
</dbReference>
<dbReference type="Proteomes" id="UP000249341">
    <property type="component" value="Unassembled WGS sequence"/>
</dbReference>
<dbReference type="PROSITE" id="PS50949">
    <property type="entry name" value="HTH_GNTR"/>
    <property type="match status" value="1"/>
</dbReference>
<evidence type="ECO:0000256" key="1">
    <source>
        <dbReference type="ARBA" id="ARBA00023015"/>
    </source>
</evidence>
<dbReference type="InterPro" id="IPR000524">
    <property type="entry name" value="Tscrpt_reg_HTH_GntR"/>
</dbReference>
<dbReference type="EMBL" id="QLMJ01000030">
    <property type="protein sequence ID" value="RAK25878.1"/>
    <property type="molecule type" value="Genomic_DNA"/>
</dbReference>
<sequence>MSSLLSKHESVYRSIRERILTGVYGPGERLVLSAIARDLDVSPVPVREAIRRLEAENLVTFERNVGARVNTLDDEAWEQLVEMLALLDGYAMRRAQCRITPAALGEAQRLNDALRAHAGGPADQHGEVMALHRLFHRTLYANSDNRYLVESLDSLWDRIDASRVLASRWPAHRLASAVDEHDELLRMIRSGEVPPDELERCTRQHSLNAIIAIRGRKTPVRLQ</sequence>
<dbReference type="SUPFAM" id="SSF48008">
    <property type="entry name" value="GntR ligand-binding domain-like"/>
    <property type="match status" value="1"/>
</dbReference>
<dbReference type="RefSeq" id="WP_111654997.1">
    <property type="nucleotide sequence ID" value="NZ_QLMJ01000030.1"/>
</dbReference>
<dbReference type="Gene3D" id="1.10.10.10">
    <property type="entry name" value="Winged helix-like DNA-binding domain superfamily/Winged helix DNA-binding domain"/>
    <property type="match status" value="1"/>
</dbReference>
<dbReference type="InterPro" id="IPR008920">
    <property type="entry name" value="TF_FadR/GntR_C"/>
</dbReference>
<evidence type="ECO:0000313" key="5">
    <source>
        <dbReference type="EMBL" id="RAK25878.1"/>
    </source>
</evidence>
<keyword evidence="3" id="KW-0804">Transcription</keyword>
<dbReference type="InterPro" id="IPR011711">
    <property type="entry name" value="GntR_C"/>
</dbReference>
<dbReference type="GO" id="GO:0003677">
    <property type="term" value="F:DNA binding"/>
    <property type="evidence" value="ECO:0007669"/>
    <property type="project" value="UniProtKB-KW"/>
</dbReference>
<gene>
    <name evidence="5" type="ORF">B0I29_13087</name>
</gene>
<keyword evidence="6" id="KW-1185">Reference proteome</keyword>
<keyword evidence="2" id="KW-0238">DNA-binding</keyword>
<feature type="domain" description="HTH gntR-type" evidence="4">
    <location>
        <begin position="5"/>
        <end position="72"/>
    </location>
</feature>
<dbReference type="AlphaFoldDB" id="A0A327YXN8"/>
<dbReference type="OrthoDB" id="8680240at2"/>
<dbReference type="GO" id="GO:0003700">
    <property type="term" value="F:DNA-binding transcription factor activity"/>
    <property type="evidence" value="ECO:0007669"/>
    <property type="project" value="InterPro"/>
</dbReference>
<dbReference type="SMART" id="SM00895">
    <property type="entry name" value="FCD"/>
    <property type="match status" value="1"/>
</dbReference>
<dbReference type="Pfam" id="PF00392">
    <property type="entry name" value="GntR"/>
    <property type="match status" value="1"/>
</dbReference>
<accession>A0A327YXN8</accession>
<dbReference type="Pfam" id="PF07729">
    <property type="entry name" value="FCD"/>
    <property type="match status" value="1"/>
</dbReference>
<dbReference type="SMART" id="SM00345">
    <property type="entry name" value="HTH_GNTR"/>
    <property type="match status" value="1"/>
</dbReference>
<dbReference type="InterPro" id="IPR036390">
    <property type="entry name" value="WH_DNA-bd_sf"/>
</dbReference>
<evidence type="ECO:0000256" key="3">
    <source>
        <dbReference type="ARBA" id="ARBA00023163"/>
    </source>
</evidence>
<dbReference type="PANTHER" id="PTHR43537">
    <property type="entry name" value="TRANSCRIPTIONAL REGULATOR, GNTR FAMILY"/>
    <property type="match status" value="1"/>
</dbReference>
<dbReference type="CDD" id="cd07377">
    <property type="entry name" value="WHTH_GntR"/>
    <property type="match status" value="1"/>
</dbReference>
<dbReference type="PANTHER" id="PTHR43537:SF24">
    <property type="entry name" value="GLUCONATE OPERON TRANSCRIPTIONAL REPRESSOR"/>
    <property type="match status" value="1"/>
</dbReference>
<evidence type="ECO:0000256" key="2">
    <source>
        <dbReference type="ARBA" id="ARBA00023125"/>
    </source>
</evidence>
<evidence type="ECO:0000313" key="6">
    <source>
        <dbReference type="Proteomes" id="UP000249341"/>
    </source>
</evidence>
<keyword evidence="1" id="KW-0805">Transcription regulation</keyword>
<name>A0A327YXN8_9ACTN</name>
<dbReference type="SUPFAM" id="SSF46785">
    <property type="entry name" value="Winged helix' DNA-binding domain"/>
    <property type="match status" value="1"/>
</dbReference>
<comment type="caution">
    <text evidence="5">The sequence shown here is derived from an EMBL/GenBank/DDBJ whole genome shotgun (WGS) entry which is preliminary data.</text>
</comment>
<dbReference type="InterPro" id="IPR036388">
    <property type="entry name" value="WH-like_DNA-bd_sf"/>
</dbReference>
<reference evidence="5 6" key="1">
    <citation type="submission" date="2018-06" db="EMBL/GenBank/DDBJ databases">
        <title>Genomic Encyclopedia of Type Strains, Phase III (KMG-III): the genomes of soil and plant-associated and newly described type strains.</title>
        <authorList>
            <person name="Whitman W."/>
        </authorList>
    </citation>
    <scope>NUCLEOTIDE SEQUENCE [LARGE SCALE GENOMIC DNA]</scope>
    <source>
        <strain evidence="5 6">CGMCC 4.7090</strain>
    </source>
</reference>
<organism evidence="5 6">
    <name type="scientific">Actinoplanes lutulentus</name>
    <dbReference type="NCBI Taxonomy" id="1287878"/>
    <lineage>
        <taxon>Bacteria</taxon>
        <taxon>Bacillati</taxon>
        <taxon>Actinomycetota</taxon>
        <taxon>Actinomycetes</taxon>
        <taxon>Micromonosporales</taxon>
        <taxon>Micromonosporaceae</taxon>
        <taxon>Actinoplanes</taxon>
    </lineage>
</organism>
<protein>
    <submittedName>
        <fullName evidence="5">GntR family transcriptional regulator</fullName>
    </submittedName>
</protein>
<proteinExistence type="predicted"/>
<evidence type="ECO:0000259" key="4">
    <source>
        <dbReference type="PROSITE" id="PS50949"/>
    </source>
</evidence>